<feature type="domain" description="Putative exodeoxyribonuclease 8 PDDEXK-like" evidence="3">
    <location>
        <begin position="19"/>
        <end position="267"/>
    </location>
</feature>
<protein>
    <submittedName>
        <fullName evidence="4">PDDEXK-like domain of uncharacterized function (DUF3799)</fullName>
    </submittedName>
</protein>
<dbReference type="InterPro" id="IPR024432">
    <property type="entry name" value="Put_RecE_PDDEXK-like_dom"/>
</dbReference>
<dbReference type="Pfam" id="PF12684">
    <property type="entry name" value="DUF3799"/>
    <property type="match status" value="1"/>
</dbReference>
<evidence type="ECO:0000313" key="5">
    <source>
        <dbReference type="Proteomes" id="UP000095746"/>
    </source>
</evidence>
<dbReference type="EMBL" id="CYZT01000074">
    <property type="protein sequence ID" value="CUO32278.1"/>
    <property type="molecule type" value="Genomic_DNA"/>
</dbReference>
<evidence type="ECO:0000313" key="4">
    <source>
        <dbReference type="EMBL" id="CUO32278.1"/>
    </source>
</evidence>
<sequence length="322" mass="37479">MDLTRDNYYTPEADWAYMSCSQYQGWCECEAKQMAKLQGRWVDEPKEAFLVGNYFHTHFEGPEAHEQFCQEHFEEIYKTKTLKDKATGLETVVATGKRAAYEQADKMIQTAERDPLIRSLLDLPGENEMIMTGKLFGVPWRIRVDKYAPDGRLIIDYKTVANINELKWSSELHEKVTFIDAYGYMMRAAVYSEIEKQFSGNPTDPHFIIVAISKQDYPDKDVLELNHRQRYDYELEQIKERIQRIQRVKDGSMRPTRCGFCDYCRATKRLFAIRPYFRLMPEFREGREEDYADQGEAVADPSSEGAVGDLPAMRCADPMAKD</sequence>
<evidence type="ECO:0000256" key="2">
    <source>
        <dbReference type="SAM" id="MobiDB-lite"/>
    </source>
</evidence>
<accession>A0A174E6U6</accession>
<dbReference type="GO" id="GO:0016787">
    <property type="term" value="F:hydrolase activity"/>
    <property type="evidence" value="ECO:0007669"/>
    <property type="project" value="UniProtKB-KW"/>
</dbReference>
<feature type="region of interest" description="Disordered" evidence="2">
    <location>
        <begin position="288"/>
        <end position="311"/>
    </location>
</feature>
<dbReference type="InterPro" id="IPR011604">
    <property type="entry name" value="PDDEXK-like_dom_sf"/>
</dbReference>
<keyword evidence="1" id="KW-0378">Hydrolase</keyword>
<proteinExistence type="predicted"/>
<name>A0A174E6U6_FLAPL</name>
<dbReference type="Gene3D" id="3.90.320.10">
    <property type="match status" value="1"/>
</dbReference>
<gene>
    <name evidence="4" type="ORF">ERS852411_01341</name>
</gene>
<reference evidence="4 5" key="1">
    <citation type="submission" date="2015-09" db="EMBL/GenBank/DDBJ databases">
        <authorList>
            <consortium name="Pathogen Informatics"/>
        </authorList>
    </citation>
    <scope>NUCLEOTIDE SEQUENCE [LARGE SCALE GENOMIC DNA]</scope>
    <source>
        <strain evidence="4 5">2789STDY5608854</strain>
    </source>
</reference>
<evidence type="ECO:0000256" key="1">
    <source>
        <dbReference type="ARBA" id="ARBA00022801"/>
    </source>
</evidence>
<dbReference type="Proteomes" id="UP000095746">
    <property type="component" value="Unassembled WGS sequence"/>
</dbReference>
<dbReference type="RefSeq" id="WP_271939226.1">
    <property type="nucleotide sequence ID" value="NZ_JAQLWS010000052.1"/>
</dbReference>
<organism evidence="4 5">
    <name type="scientific">Flavonifractor plautii</name>
    <name type="common">Fusobacterium plautii</name>
    <dbReference type="NCBI Taxonomy" id="292800"/>
    <lineage>
        <taxon>Bacteria</taxon>
        <taxon>Bacillati</taxon>
        <taxon>Bacillota</taxon>
        <taxon>Clostridia</taxon>
        <taxon>Eubacteriales</taxon>
        <taxon>Oscillospiraceae</taxon>
        <taxon>Flavonifractor</taxon>
    </lineage>
</organism>
<dbReference type="AlphaFoldDB" id="A0A174E6U6"/>
<evidence type="ECO:0000259" key="3">
    <source>
        <dbReference type="Pfam" id="PF12684"/>
    </source>
</evidence>